<keyword evidence="3" id="KW-0645">Protease</keyword>
<feature type="domain" description="Creatinase N-terminal" evidence="2">
    <location>
        <begin position="7"/>
        <end position="136"/>
    </location>
</feature>
<reference evidence="3 4" key="1">
    <citation type="submission" date="2020-08" db="EMBL/GenBank/DDBJ databases">
        <title>Genomic Encyclopedia of Type Strains, Phase IV (KMG-IV): sequencing the most valuable type-strain genomes for metagenomic binning, comparative biology and taxonomic classification.</title>
        <authorList>
            <person name="Goeker M."/>
        </authorList>
    </citation>
    <scope>NUCLEOTIDE SEQUENCE [LARGE SCALE GENOMIC DNA]</scope>
    <source>
        <strain evidence="3 4">DSM 15743</strain>
    </source>
</reference>
<dbReference type="RefSeq" id="WP_027314743.1">
    <property type="nucleotide sequence ID" value="NZ_JACIDC010000001.1"/>
</dbReference>
<dbReference type="SUPFAM" id="SSF53092">
    <property type="entry name" value="Creatinase/prolidase N-terminal domain"/>
    <property type="match status" value="1"/>
</dbReference>
<dbReference type="EMBL" id="JACIDC010000001">
    <property type="protein sequence ID" value="MBB4038440.1"/>
    <property type="molecule type" value="Genomic_DNA"/>
</dbReference>
<evidence type="ECO:0000259" key="1">
    <source>
        <dbReference type="Pfam" id="PF00557"/>
    </source>
</evidence>
<evidence type="ECO:0000313" key="4">
    <source>
        <dbReference type="Proteomes" id="UP000519439"/>
    </source>
</evidence>
<evidence type="ECO:0000313" key="3">
    <source>
        <dbReference type="EMBL" id="MBB4038440.1"/>
    </source>
</evidence>
<dbReference type="InterPro" id="IPR029149">
    <property type="entry name" value="Creatin/AminoP/Spt16_N"/>
</dbReference>
<keyword evidence="3" id="KW-0031">Aminopeptidase</keyword>
<keyword evidence="3" id="KW-0378">Hydrolase</keyword>
<dbReference type="InterPro" id="IPR000587">
    <property type="entry name" value="Creatinase_N"/>
</dbReference>
<dbReference type="Proteomes" id="UP000519439">
    <property type="component" value="Unassembled WGS sequence"/>
</dbReference>
<dbReference type="GO" id="GO:0004177">
    <property type="term" value="F:aminopeptidase activity"/>
    <property type="evidence" value="ECO:0007669"/>
    <property type="project" value="UniProtKB-KW"/>
</dbReference>
<dbReference type="Pfam" id="PF01321">
    <property type="entry name" value="Creatinase_N"/>
    <property type="match status" value="1"/>
</dbReference>
<dbReference type="AlphaFoldDB" id="A0A7W6ICG5"/>
<dbReference type="InterPro" id="IPR000994">
    <property type="entry name" value="Pept_M24"/>
</dbReference>
<dbReference type="PANTHER" id="PTHR46112:SF3">
    <property type="entry name" value="AMINOPEPTIDASE YPDF"/>
    <property type="match status" value="1"/>
</dbReference>
<dbReference type="Pfam" id="PF00557">
    <property type="entry name" value="Peptidase_M24"/>
    <property type="match status" value="1"/>
</dbReference>
<dbReference type="PANTHER" id="PTHR46112">
    <property type="entry name" value="AMINOPEPTIDASE"/>
    <property type="match status" value="1"/>
</dbReference>
<comment type="caution">
    <text evidence="3">The sequence shown here is derived from an EMBL/GenBank/DDBJ whole genome shotgun (WGS) entry which is preliminary data.</text>
</comment>
<dbReference type="InterPro" id="IPR036005">
    <property type="entry name" value="Creatinase/aminopeptidase-like"/>
</dbReference>
<proteinExistence type="predicted"/>
<dbReference type="CDD" id="cd01092">
    <property type="entry name" value="APP-like"/>
    <property type="match status" value="1"/>
</dbReference>
<dbReference type="Gene3D" id="3.40.350.10">
    <property type="entry name" value="Creatinase/prolidase N-terminal domain"/>
    <property type="match status" value="1"/>
</dbReference>
<feature type="domain" description="Peptidase M24" evidence="1">
    <location>
        <begin position="147"/>
        <end position="345"/>
    </location>
</feature>
<dbReference type="Gene3D" id="3.90.230.10">
    <property type="entry name" value="Creatinase/methionine aminopeptidase superfamily"/>
    <property type="match status" value="1"/>
</dbReference>
<accession>A0A7W6ICG5</accession>
<dbReference type="InterPro" id="IPR050659">
    <property type="entry name" value="Peptidase_M24B"/>
</dbReference>
<keyword evidence="4" id="KW-1185">Reference proteome</keyword>
<gene>
    <name evidence="3" type="ORF">GGR34_000069</name>
</gene>
<sequence length="362" mass="38901">MASTSNLARLQVHLRDQKIAALALGPGPHMQYVAGLRPHSDERPNLLVVTPRAAAFLVPTLEAADMRKSTDLPFFTYEDGQDPHAPLIALLNDLDIKAPARVQVDESMRADFALLFMRALQVSDVGLASESVGRLRQCKTSEEIAAIEANALIADEAMRKAFEAIRPGVTERHVAAAIASSFEAQGAKPLFGIVGGGENGAFPHHFTSDRVLKTGDAVVIDLAGRFGAFSSDITRMAHVGPPSTEYLQVHGIVERAVQAALKAAVPGAIAKTVDAAARNVIRDAGYGEYFTHRTGHGLGLEGHEPPYITAMSETVLEEGMVFSIEPGIYLPGRFGLRLEEIVVLEKNGPRILSRLSRDSVIC</sequence>
<dbReference type="SUPFAM" id="SSF55920">
    <property type="entry name" value="Creatinase/aminopeptidase"/>
    <property type="match status" value="1"/>
</dbReference>
<name>A0A7W6ICG5_9HYPH</name>
<protein>
    <submittedName>
        <fullName evidence="3">Xaa-Pro aminopeptidase</fullName>
    </submittedName>
</protein>
<evidence type="ECO:0000259" key="2">
    <source>
        <dbReference type="Pfam" id="PF01321"/>
    </source>
</evidence>
<organism evidence="3 4">
    <name type="scientific">Microvirga flocculans</name>
    <dbReference type="NCBI Taxonomy" id="217168"/>
    <lineage>
        <taxon>Bacteria</taxon>
        <taxon>Pseudomonadati</taxon>
        <taxon>Pseudomonadota</taxon>
        <taxon>Alphaproteobacteria</taxon>
        <taxon>Hyphomicrobiales</taxon>
        <taxon>Methylobacteriaceae</taxon>
        <taxon>Microvirga</taxon>
    </lineage>
</organism>